<dbReference type="Pfam" id="PF00550">
    <property type="entry name" value="PP-binding"/>
    <property type="match status" value="1"/>
</dbReference>
<dbReference type="Gene3D" id="3.40.50.720">
    <property type="entry name" value="NAD(P)-binding Rossmann-like Domain"/>
    <property type="match status" value="1"/>
</dbReference>
<keyword evidence="3" id="KW-0808">Transferase</keyword>
<keyword evidence="5" id="KW-0560">Oxidoreductase</keyword>
<dbReference type="PROSITE" id="PS52019">
    <property type="entry name" value="PKS_MFAS_DH"/>
    <property type="match status" value="1"/>
</dbReference>
<dbReference type="Gene3D" id="1.10.1200.10">
    <property type="entry name" value="ACP-like"/>
    <property type="match status" value="1"/>
</dbReference>
<dbReference type="InterPro" id="IPR032821">
    <property type="entry name" value="PKS_assoc"/>
</dbReference>
<dbReference type="CDD" id="cd02440">
    <property type="entry name" value="AdoMet_MTases"/>
    <property type="match status" value="1"/>
</dbReference>
<keyword evidence="13" id="KW-1185">Reference proteome</keyword>
<evidence type="ECO:0000256" key="3">
    <source>
        <dbReference type="ARBA" id="ARBA00022679"/>
    </source>
</evidence>
<dbReference type="SMART" id="SM00825">
    <property type="entry name" value="PKS_KS"/>
    <property type="match status" value="1"/>
</dbReference>
<dbReference type="SUPFAM" id="SSF47336">
    <property type="entry name" value="ACP-like"/>
    <property type="match status" value="1"/>
</dbReference>
<accession>A0A9P4JY53</accession>
<dbReference type="InterPro" id="IPR020807">
    <property type="entry name" value="PKS_DH"/>
</dbReference>
<dbReference type="InterPro" id="IPR016039">
    <property type="entry name" value="Thiolase-like"/>
</dbReference>
<dbReference type="InterPro" id="IPR014031">
    <property type="entry name" value="Ketoacyl_synth_C"/>
</dbReference>
<dbReference type="SUPFAM" id="SSF53901">
    <property type="entry name" value="Thiolase-like"/>
    <property type="match status" value="1"/>
</dbReference>
<feature type="region of interest" description="N-terminal hotdog fold" evidence="8">
    <location>
        <begin position="939"/>
        <end position="1078"/>
    </location>
</feature>
<evidence type="ECO:0000259" key="11">
    <source>
        <dbReference type="PROSITE" id="PS52019"/>
    </source>
</evidence>
<evidence type="ECO:0000313" key="13">
    <source>
        <dbReference type="Proteomes" id="UP000800093"/>
    </source>
</evidence>
<dbReference type="Proteomes" id="UP000800093">
    <property type="component" value="Unassembled WGS sequence"/>
</dbReference>
<dbReference type="GO" id="GO:0016491">
    <property type="term" value="F:oxidoreductase activity"/>
    <property type="evidence" value="ECO:0007669"/>
    <property type="project" value="UniProtKB-KW"/>
</dbReference>
<evidence type="ECO:0000256" key="7">
    <source>
        <dbReference type="ARBA" id="ARBA00023315"/>
    </source>
</evidence>
<evidence type="ECO:0000256" key="8">
    <source>
        <dbReference type="PROSITE-ProRule" id="PRU01363"/>
    </source>
</evidence>
<reference evidence="13" key="1">
    <citation type="journal article" date="2020" name="Stud. Mycol.">
        <title>101 Dothideomycetes genomes: A test case for predicting lifestyles and emergence of pathogens.</title>
        <authorList>
            <person name="Haridas S."/>
            <person name="Albert R."/>
            <person name="Binder M."/>
            <person name="Bloem J."/>
            <person name="LaButti K."/>
            <person name="Salamov A."/>
            <person name="Andreopoulos B."/>
            <person name="Baker S."/>
            <person name="Barry K."/>
            <person name="Bills G."/>
            <person name="Bluhm B."/>
            <person name="Cannon C."/>
            <person name="Castanera R."/>
            <person name="Culley D."/>
            <person name="Daum C."/>
            <person name="Ezra D."/>
            <person name="Gonzalez J."/>
            <person name="Henrissat B."/>
            <person name="Kuo A."/>
            <person name="Liang C."/>
            <person name="Lipzen A."/>
            <person name="Lutzoni F."/>
            <person name="Magnuson J."/>
            <person name="Mondo S."/>
            <person name="Nolan M."/>
            <person name="Ohm R."/>
            <person name="Pangilinan J."/>
            <person name="Park H.-J."/>
            <person name="Ramirez L."/>
            <person name="Alfaro M."/>
            <person name="Sun H."/>
            <person name="Tritt A."/>
            <person name="Yoshinaga Y."/>
            <person name="Zwiers L.-H."/>
            <person name="Turgeon B."/>
            <person name="Goodwin S."/>
            <person name="Spatafora J."/>
            <person name="Crous P."/>
            <person name="Grigoriev I."/>
        </authorList>
    </citation>
    <scope>NUCLEOTIDE SEQUENCE [LARGE SCALE GENOMIC DNA]</scope>
    <source>
        <strain evidence="13">CBS 304.66</strain>
    </source>
</reference>
<dbReference type="Gene3D" id="3.40.50.150">
    <property type="entry name" value="Vaccinia Virus protein VP39"/>
    <property type="match status" value="1"/>
</dbReference>
<dbReference type="PROSITE" id="PS50075">
    <property type="entry name" value="CARRIER"/>
    <property type="match status" value="1"/>
</dbReference>
<dbReference type="SMART" id="SM00827">
    <property type="entry name" value="PKS_AT"/>
    <property type="match status" value="1"/>
</dbReference>
<dbReference type="CDD" id="cd00833">
    <property type="entry name" value="PKS"/>
    <property type="match status" value="1"/>
</dbReference>
<keyword evidence="6" id="KW-0511">Multifunctional enzyme</keyword>
<dbReference type="InterPro" id="IPR016035">
    <property type="entry name" value="Acyl_Trfase/lysoPLipase"/>
</dbReference>
<dbReference type="InterPro" id="IPR050091">
    <property type="entry name" value="PKS_NRPS_Biosynth_Enz"/>
</dbReference>
<evidence type="ECO:0000259" key="9">
    <source>
        <dbReference type="PROSITE" id="PS50075"/>
    </source>
</evidence>
<proteinExistence type="predicted"/>
<dbReference type="InterPro" id="IPR014043">
    <property type="entry name" value="Acyl_transferase_dom"/>
</dbReference>
<dbReference type="SUPFAM" id="SSF50129">
    <property type="entry name" value="GroES-like"/>
    <property type="match status" value="1"/>
</dbReference>
<dbReference type="InterPro" id="IPR049551">
    <property type="entry name" value="PKS_DH_C"/>
</dbReference>
<dbReference type="InterPro" id="IPR013217">
    <property type="entry name" value="Methyltransf_12"/>
</dbReference>
<comment type="caution">
    <text evidence="12">The sequence shown here is derived from an EMBL/GenBank/DDBJ whole genome shotgun (WGS) entry which is preliminary data.</text>
</comment>
<dbReference type="GO" id="GO:0031177">
    <property type="term" value="F:phosphopantetheine binding"/>
    <property type="evidence" value="ECO:0007669"/>
    <property type="project" value="InterPro"/>
</dbReference>
<dbReference type="InterPro" id="IPR020843">
    <property type="entry name" value="ER"/>
</dbReference>
<organism evidence="12 13">
    <name type="scientific">Lojkania enalia</name>
    <dbReference type="NCBI Taxonomy" id="147567"/>
    <lineage>
        <taxon>Eukaryota</taxon>
        <taxon>Fungi</taxon>
        <taxon>Dikarya</taxon>
        <taxon>Ascomycota</taxon>
        <taxon>Pezizomycotina</taxon>
        <taxon>Dothideomycetes</taxon>
        <taxon>Pleosporomycetidae</taxon>
        <taxon>Pleosporales</taxon>
        <taxon>Pleosporales incertae sedis</taxon>
        <taxon>Lojkania</taxon>
    </lineage>
</organism>
<dbReference type="PANTHER" id="PTHR43775">
    <property type="entry name" value="FATTY ACID SYNTHASE"/>
    <property type="match status" value="1"/>
</dbReference>
<dbReference type="Gene3D" id="3.90.180.10">
    <property type="entry name" value="Medium-chain alcohol dehydrogenases, catalytic domain"/>
    <property type="match status" value="1"/>
</dbReference>
<dbReference type="Gene3D" id="3.40.47.10">
    <property type="match status" value="1"/>
</dbReference>
<dbReference type="InterPro" id="IPR011032">
    <property type="entry name" value="GroES-like_sf"/>
</dbReference>
<dbReference type="Pfam" id="PF13602">
    <property type="entry name" value="ADH_zinc_N_2"/>
    <property type="match status" value="1"/>
</dbReference>
<dbReference type="InterPro" id="IPR036736">
    <property type="entry name" value="ACP-like_sf"/>
</dbReference>
<dbReference type="SMART" id="SM00829">
    <property type="entry name" value="PKS_ER"/>
    <property type="match status" value="1"/>
</dbReference>
<gene>
    <name evidence="12" type="ORF">CC78DRAFT_597378</name>
</gene>
<dbReference type="InterPro" id="IPR009081">
    <property type="entry name" value="PP-bd_ACP"/>
</dbReference>
<dbReference type="Pfam" id="PF21089">
    <property type="entry name" value="PKS_DH_N"/>
    <property type="match status" value="1"/>
</dbReference>
<evidence type="ECO:0000256" key="1">
    <source>
        <dbReference type="ARBA" id="ARBA00022450"/>
    </source>
</evidence>
<dbReference type="GO" id="GO:0006633">
    <property type="term" value="P:fatty acid biosynthetic process"/>
    <property type="evidence" value="ECO:0007669"/>
    <property type="project" value="TreeGrafter"/>
</dbReference>
<dbReference type="SMART" id="SM00823">
    <property type="entry name" value="PKS_PP"/>
    <property type="match status" value="1"/>
</dbReference>
<dbReference type="InterPro" id="IPR020841">
    <property type="entry name" value="PKS_Beta-ketoAc_synthase_dom"/>
</dbReference>
<feature type="domain" description="Carrier" evidence="9">
    <location>
        <begin position="2470"/>
        <end position="2547"/>
    </location>
</feature>
<protein>
    <submittedName>
        <fullName evidence="12">Beta-ketoacyl synthase domain-containing protein</fullName>
    </submittedName>
</protein>
<sequence>MEGTSDSIRDALAFEPIAIVGMSSKFAGDATNNENLWKMLADGKSGWKPFPSSRFRSEGIYHPNNEKINSTHVKGAHFLEEDVGLFDAAFFGYSSEAASSLDPQYRLQLESVYEALESAGIPMATIAGSNTSVFTGVFVHDYRDGLLRDPDNLPRLMVTGTGVPMMSNRVSHFFDLRGASMTIETACSSGMVAMHQAIQSLRTGEADMSIVGGANLTLNVDMFKALSSAGFLSGDGKCYAFDSRASGYGRGEGVATVVIKRLKDALAANDPIRAVIRSSALNQDGKTETITTPSLEAQEALIRACYQIAGLSPQDTQYFEAHGTGTQAGDTIEARAIANVFASNDEPLLIGSIKTNLGHTEAASGLASIIKTVLALEKGAIPPSINFEKPNPSIPLGDWHLKLVRELEQWPTTTIRRASINNFGYGGANAHIIMEENAPWLPALSGELSKNDYKVLILSGKDERACQKLISGLGDFLEQRKSTQENAERYLESLTYTLGERRTRFAWAAAYPVPVTAGFDPVIQTLRSPKFKPSRSSRQPRIGMVFTGQGAQWYAMGRELITSYPVFKASLEEAEGYLKQLGADWSLMEELSRDAETTRINSVALSTPICVALQISLVILLRSWGVVPFAVTSHSSGEIAAAFAVGALSYQKAIAFSYHRAVLAADESLRGPVKGAMVAVGVGSEDTQYYLERLSSGGEAVVACINSPSSTTVAGDLSAITELEDLVKAEGVFARRLKIDTAWHSHHMIPIASLYGEALEGMQSEHNVHGSGALSSVAFSSPVTGGRMTSAIAIARPKHWVESLVKPVQFVAAFTDMVLNDLKSSSPNVDVIVEVGPHTALGGPIQEILALPELKEMSIRYYGCLVRNTNARDSMQALAASLVQEGYPVDMKAVNFADGRDHRVKVLPDLPSYPWNHQIRHWVEPRFNKALRERSQPPHDLLGSLVEGSNPTMPSWRHILRISEYPWTRDHVIQSNILYPAAGYICLAIEAIKQLTTIDQTNNAQEVSGYRLRDVNFLKALMIPNNSDGVEIETTIRPVREKDVSMRGWKLFEVWTVTADNRWTQHAKGLVTVEFESPNSFKPAERIQNIEGDIKRVVPADLFANLRALGIAHGPRFQNMKNIVQSGSDPRSLVTMAVADISVPNDLPRDHVINPVTLDSVIIAPYSAIRGAAAHESAAKVPRSVESFWVSSKISHVAGNLLKAHSQLVRDDDQVLEADVSVSNEDDGDVVLKMKRFTYQSLGQNIPVQQTPSWKKKLCSKIEWSLDISLRSPATISSIQKQLGMKTDTTQDNLARDILRACIHFIEKTLDTLGPDAVNKINPDFLKHHVWMKHALQKVAPAKPRLDNFDRPFDINRVAASSEYGEIICRVGNQLNEVLLGKVTLFDLMTQDNLLSRFHKESPSVKRAGSQLAGLLRHLVHKNPRMSILEVGAGPGAMTSYALEVLGTDRSGGPHASSYHYTDISTAFIEMARANFLPWNELISFNVLDIESDPATQGFANGTYDVVIASRVLYNTNSISHTLGNVRKLLKPGGTLLLTEELQNPIEVQFVNGLLPGWYSGKDCGEKASDKSVLSTAVLDRDLRNAGFTGIDIHLHDLEKADISTSITVMSTLPEPISPKLLVDPDEVVIITNRKTSSPPLEWIEGLQKSIAAHRYSDEKEGKVPIVQDLESASATAAWYEDKICIFVGEMDEPILYDLSSTALEGIRAMSTNCKGLIWVTRGGAVDCERPEVSLVSGFVRALRTEYVGRKLITLDLDPKELFWSEVGVTTIVRILQSSFGDSEHGSVGARGPREFEYAEREGIILVPRFYHDVARDQTISSNLEQIHTQDNATIAPLYQADRPLCLIPGSSAFTDDVYANAFGDCLAPNLVEIEPKAYGTSLHHTDKKFVSFECAGIITRIGNEALEQGYSVGDRVLCIMRQSKLSSRVIIEWTSTTRIPAQLSFEAAASIPLGFLTAYYSLLEIARLKCGQSVLIHDAASDVGQAAIMVARHLKAEVFATVGSPEEQDFITHKYSLPVNHIFGSRNASFGVAVLAATKTRGVDVVLNSLQGSLLQESFNLVAPLGTFIEIGGYDVEQNSYLEMRPFTRHVSFSAIDIPTLLEHAGLDVHRCLEGVVGLLEAKAISPIHPLSVYPMADMAEAIDVMKTGRHVGKVVLSVDPNEMVPVFPRKTAAHFSPDSSYLIVGGTGGLGRSVAHWMVSRGAKNLIILSRNALKSEKTAALAKELRERGCSRVLLVSGDVGREYEVANAIQKSADEGLPLIRGLIHAAFVLRDSFVESMTLDDYQTTIDSKVAGVWNLHNQFNLPGDLEFFVLFSSINGILGYPSQAAYSTAGSYEDAIAHYRVKQCGLPAVSIDLSLVDAVGYVAEASSAEIIRKSLIKAGRMAIDEDQVLAALESAILSPYSPQFIMGGISSGPGPHWDVDGDLGRDMRFLPLKYRQPSSSGEDQKDQGGESLAAKVAACASQDEALLVVESALAEMLADMFLVPVEDIDLNESPSQQGVDSLMAVEVRNTLSSQAGAALSIFNILQSPSLAALAADVVARSSYVQVPVA</sequence>
<dbReference type="SUPFAM" id="SSF53335">
    <property type="entry name" value="S-adenosyl-L-methionine-dependent methyltransferases"/>
    <property type="match status" value="1"/>
</dbReference>
<dbReference type="CDD" id="cd05195">
    <property type="entry name" value="enoyl_red"/>
    <property type="match status" value="1"/>
</dbReference>
<dbReference type="InterPro" id="IPR036291">
    <property type="entry name" value="NAD(P)-bd_dom_sf"/>
</dbReference>
<dbReference type="InterPro" id="IPR049900">
    <property type="entry name" value="PKS_mFAS_DH"/>
</dbReference>
<dbReference type="GO" id="GO:0044550">
    <property type="term" value="P:secondary metabolite biosynthetic process"/>
    <property type="evidence" value="ECO:0007669"/>
    <property type="project" value="TreeGrafter"/>
</dbReference>
<dbReference type="InterPro" id="IPR014030">
    <property type="entry name" value="Ketoacyl_synth_N"/>
</dbReference>
<dbReference type="InterPro" id="IPR001227">
    <property type="entry name" value="Ac_transferase_dom_sf"/>
</dbReference>
<name>A0A9P4JY53_9PLEO</name>
<dbReference type="InterPro" id="IPR057326">
    <property type="entry name" value="KR_dom"/>
</dbReference>
<dbReference type="Pfam" id="PF23114">
    <property type="entry name" value="NAD-bd_HRPKS_sdrA"/>
    <property type="match status" value="1"/>
</dbReference>
<dbReference type="Pfam" id="PF08659">
    <property type="entry name" value="KR"/>
    <property type="match status" value="1"/>
</dbReference>
<feature type="domain" description="PKS/mFAS DH" evidence="11">
    <location>
        <begin position="939"/>
        <end position="1248"/>
    </location>
</feature>
<evidence type="ECO:0000256" key="4">
    <source>
        <dbReference type="ARBA" id="ARBA00022857"/>
    </source>
</evidence>
<dbReference type="InterPro" id="IPR016036">
    <property type="entry name" value="Malonyl_transacylase_ACP-bd"/>
</dbReference>
<dbReference type="EMBL" id="ML986803">
    <property type="protein sequence ID" value="KAF2257975.1"/>
    <property type="molecule type" value="Genomic_DNA"/>
</dbReference>
<dbReference type="SUPFAM" id="SSF51735">
    <property type="entry name" value="NAD(P)-binding Rossmann-fold domains"/>
    <property type="match status" value="2"/>
</dbReference>
<dbReference type="InterPro" id="IPR049552">
    <property type="entry name" value="PKS_DH_N"/>
</dbReference>
<keyword evidence="1" id="KW-0596">Phosphopantetheine</keyword>
<dbReference type="InterPro" id="IPR056501">
    <property type="entry name" value="NAD-bd_HRPKS_sdrA"/>
</dbReference>
<dbReference type="Pfam" id="PF16197">
    <property type="entry name" value="KAsynt_C_assoc"/>
    <property type="match status" value="1"/>
</dbReference>
<dbReference type="SUPFAM" id="SSF52151">
    <property type="entry name" value="FabD/lysophospholipase-like"/>
    <property type="match status" value="1"/>
</dbReference>
<dbReference type="Pfam" id="PF08242">
    <property type="entry name" value="Methyltransf_12"/>
    <property type="match status" value="1"/>
</dbReference>
<feature type="region of interest" description="C-terminal hotdog fold" evidence="8">
    <location>
        <begin position="1092"/>
        <end position="1248"/>
    </location>
</feature>
<dbReference type="PANTHER" id="PTHR43775:SF29">
    <property type="entry name" value="ASPERFURANONE POLYKETIDE SYNTHASE AFOG-RELATED"/>
    <property type="match status" value="1"/>
</dbReference>
<dbReference type="Pfam" id="PF02801">
    <property type="entry name" value="Ketoacyl-synt_C"/>
    <property type="match status" value="1"/>
</dbReference>
<dbReference type="InterPro" id="IPR029063">
    <property type="entry name" value="SAM-dependent_MTases_sf"/>
</dbReference>
<evidence type="ECO:0000313" key="12">
    <source>
        <dbReference type="EMBL" id="KAF2257975.1"/>
    </source>
</evidence>
<feature type="domain" description="Ketosynthase family 3 (KS3)" evidence="10">
    <location>
        <begin position="14"/>
        <end position="436"/>
    </location>
</feature>
<evidence type="ECO:0000256" key="5">
    <source>
        <dbReference type="ARBA" id="ARBA00023002"/>
    </source>
</evidence>
<dbReference type="OrthoDB" id="329835at2759"/>
<feature type="active site" description="Proton acceptor; for dehydratase activity" evidence="8">
    <location>
        <position position="971"/>
    </location>
</feature>
<dbReference type="Gene3D" id="3.40.366.10">
    <property type="entry name" value="Malonyl-Coenzyme A Acyl Carrier Protein, domain 2"/>
    <property type="match status" value="1"/>
</dbReference>
<dbReference type="Pfam" id="PF00109">
    <property type="entry name" value="ketoacyl-synt"/>
    <property type="match status" value="1"/>
</dbReference>
<dbReference type="Pfam" id="PF14765">
    <property type="entry name" value="PS-DH"/>
    <property type="match status" value="1"/>
</dbReference>
<dbReference type="InterPro" id="IPR013968">
    <property type="entry name" value="PKS_KR"/>
</dbReference>
<keyword evidence="2" id="KW-0597">Phosphoprotein</keyword>
<dbReference type="GO" id="GO:0004312">
    <property type="term" value="F:fatty acid synthase activity"/>
    <property type="evidence" value="ECO:0007669"/>
    <property type="project" value="TreeGrafter"/>
</dbReference>
<keyword evidence="7" id="KW-0012">Acyltransferase</keyword>
<dbReference type="SUPFAM" id="SSF55048">
    <property type="entry name" value="Probable ACP-binding domain of malonyl-CoA ACP transacylase"/>
    <property type="match status" value="1"/>
</dbReference>
<dbReference type="SMART" id="SM00822">
    <property type="entry name" value="PKS_KR"/>
    <property type="match status" value="1"/>
</dbReference>
<dbReference type="InterPro" id="IPR042104">
    <property type="entry name" value="PKS_dehydratase_sf"/>
</dbReference>
<dbReference type="InterPro" id="IPR020806">
    <property type="entry name" value="PKS_PP-bd"/>
</dbReference>
<dbReference type="Pfam" id="PF00698">
    <property type="entry name" value="Acyl_transf_1"/>
    <property type="match status" value="1"/>
</dbReference>
<keyword evidence="4" id="KW-0521">NADP</keyword>
<feature type="active site" description="Proton donor; for dehydratase activity" evidence="8">
    <location>
        <position position="1159"/>
    </location>
</feature>
<evidence type="ECO:0000259" key="10">
    <source>
        <dbReference type="PROSITE" id="PS52004"/>
    </source>
</evidence>
<evidence type="ECO:0000256" key="2">
    <source>
        <dbReference type="ARBA" id="ARBA00022553"/>
    </source>
</evidence>
<evidence type="ECO:0000256" key="6">
    <source>
        <dbReference type="ARBA" id="ARBA00023268"/>
    </source>
</evidence>
<dbReference type="SMART" id="SM00826">
    <property type="entry name" value="PKS_DH"/>
    <property type="match status" value="1"/>
</dbReference>
<dbReference type="Gene3D" id="3.10.129.110">
    <property type="entry name" value="Polyketide synthase dehydratase"/>
    <property type="match status" value="1"/>
</dbReference>
<dbReference type="PROSITE" id="PS52004">
    <property type="entry name" value="KS3_2"/>
    <property type="match status" value="1"/>
</dbReference>